<feature type="compositionally biased region" description="Polar residues" evidence="2">
    <location>
        <begin position="91"/>
        <end position="101"/>
    </location>
</feature>
<feature type="region of interest" description="Disordered" evidence="2">
    <location>
        <begin position="20"/>
        <end position="235"/>
    </location>
</feature>
<evidence type="ECO:0000313" key="4">
    <source>
        <dbReference type="Proteomes" id="UP000735302"/>
    </source>
</evidence>
<keyword evidence="1" id="KW-0175">Coiled coil</keyword>
<feature type="compositionally biased region" description="Low complexity" evidence="2">
    <location>
        <begin position="464"/>
        <end position="473"/>
    </location>
</feature>
<feature type="compositionally biased region" description="Polar residues" evidence="2">
    <location>
        <begin position="451"/>
        <end position="463"/>
    </location>
</feature>
<feature type="compositionally biased region" description="Low complexity" evidence="2">
    <location>
        <begin position="1136"/>
        <end position="1164"/>
    </location>
</feature>
<organism evidence="3 4">
    <name type="scientific">Plakobranchus ocellatus</name>
    <dbReference type="NCBI Taxonomy" id="259542"/>
    <lineage>
        <taxon>Eukaryota</taxon>
        <taxon>Metazoa</taxon>
        <taxon>Spiralia</taxon>
        <taxon>Lophotrochozoa</taxon>
        <taxon>Mollusca</taxon>
        <taxon>Gastropoda</taxon>
        <taxon>Heterobranchia</taxon>
        <taxon>Euthyneura</taxon>
        <taxon>Panpulmonata</taxon>
        <taxon>Sacoglossa</taxon>
        <taxon>Placobranchoidea</taxon>
        <taxon>Plakobranchidae</taxon>
        <taxon>Plakobranchus</taxon>
    </lineage>
</organism>
<feature type="region of interest" description="Disordered" evidence="2">
    <location>
        <begin position="444"/>
        <end position="473"/>
    </location>
</feature>
<protein>
    <submittedName>
        <fullName evidence="3">Uncharacterized protein</fullName>
    </submittedName>
</protein>
<feature type="compositionally biased region" description="Polar residues" evidence="2">
    <location>
        <begin position="1209"/>
        <end position="1218"/>
    </location>
</feature>
<accession>A0AAV4A3J6</accession>
<feature type="compositionally biased region" description="Low complexity" evidence="2">
    <location>
        <begin position="995"/>
        <end position="1005"/>
    </location>
</feature>
<evidence type="ECO:0000256" key="1">
    <source>
        <dbReference type="SAM" id="Coils"/>
    </source>
</evidence>
<feature type="region of interest" description="Disordered" evidence="2">
    <location>
        <begin position="884"/>
        <end position="935"/>
    </location>
</feature>
<feature type="compositionally biased region" description="Acidic residues" evidence="2">
    <location>
        <begin position="166"/>
        <end position="189"/>
    </location>
</feature>
<proteinExistence type="predicted"/>
<feature type="compositionally biased region" description="Low complexity" evidence="2">
    <location>
        <begin position="132"/>
        <end position="141"/>
    </location>
</feature>
<sequence length="1311" mass="145134">MATLLDQGNMFLRHLVDESNHELKHDESSDESNTELAGDDIADETHYKSGKSGAQTTSIGRSHVDHSEIRPDSLKDQRKYDLDEDGADHTGYSSQANSRAASKTPPRDGCLERDDDEVNDQSFLAQKHTSVSRRGSGSSRRSSQHFRRESLLSDSGHKYIMQESQGLDEENEDEERDDSDDIDEDEEDGMPGLARAHLDYDDNDSTENKNEQDEENRENENMPTTETSQEDAKNDLTDLDIGTKLANPDVMDIAQLMDSVRNIGVSNLGQLQRLNRNDPALKRLLVRPRLSIREVKAIRLDPDIKAIVDDFLRTNITGDFTIARVLRENYASFHPWLASHIQAERNAWAVKLQQAMDTEERVRRDGLESAALVVEAGLRLRELVQTCSGCMFGYPKTQSHSVKDATRKGVGLAQGKFTIDHQKNSTNKTVESVNSSFTVSSKTSFSKSYSTHPDSNHGCSNLHQQQSLQQRSAVQQCKPTGAVSQTSGRAQASSTNNTAGSILRLNGLAKASLASDVDIADLNQKLVRLTTIVGKDGARNGELADKSSDNINLTPSPMNILRVEDANIYNYESDPGVYYPAHDTCGSNVRIVRRKARRGLHEGYLNNKRTTVPIGATPACDSTPSKISNLTNTSTPSLYYKSTKDSYHPNKSLRGNRGNPWVLLDLDTLLDREFGPDSEGNNKGNDTDWTVVIRNNLEVLTEICQTLVCERLDCMDILGSRAVGESASLVYSLQEYTRARQASEEKHQEEMEYRLQQLEDENQALQAEMTALQKTLSDTNSDALNLRQQLARLEALVNGERPERVNKCVGTADSLPSFMPKPRMPGGGSGNNVKNGFNPFNTLHTATVVYAGGGSNRYTAKATLIKAKQKREKREKTMKRAAQYFSEAHPSASETEAASEDNRNHCDRVPNLSMSGCVSHEPSREKDGGSAQVEGSVIPEIRLGLATRERSLVEISEEKLQTLKQRAQRLESSLQDAISSMERANKPTAPTDADSFSQSGASISSRSRDLRHSGSGRESARLHGEKSRFWTEASFEVNGSPPPHGRHPHDSYSNSYSQEAVKTPRSGRLVVIKRPSDYTHAPNHPLERRAASETLPYTLEHEKSSLLSGRAVPLASNNSPQKVTLPPGVRQKASPVSVVSTNSNKDSNTSNWNNNNNLNISKNKLPQSDSNIKDYNLSRVIKANTNASKTNEAHRSSFHNSPRFHNREAITSNTSNNPSHKECSDATSANVKKVISRPKNARSGGVVAKCLRCQKLFNSVDNHKLACCYHPKEKARFEHYDGSGRLMAVVHAWQCCQQPQDADGCCFGQHV</sequence>
<gene>
    <name evidence="3" type="ORF">PoB_003233600</name>
</gene>
<evidence type="ECO:0000256" key="2">
    <source>
        <dbReference type="SAM" id="MobiDB-lite"/>
    </source>
</evidence>
<evidence type="ECO:0000313" key="3">
    <source>
        <dbReference type="EMBL" id="GFO05831.1"/>
    </source>
</evidence>
<feature type="compositionally biased region" description="Basic and acidic residues" evidence="2">
    <location>
        <begin position="196"/>
        <end position="211"/>
    </location>
</feature>
<feature type="compositionally biased region" description="Basic and acidic residues" evidence="2">
    <location>
        <begin position="1018"/>
        <end position="1029"/>
    </location>
</feature>
<dbReference type="EMBL" id="BLXT01003753">
    <property type="protein sequence ID" value="GFO05831.1"/>
    <property type="molecule type" value="Genomic_DNA"/>
</dbReference>
<feature type="coiled-coil region" evidence="1">
    <location>
        <begin position="741"/>
        <end position="796"/>
    </location>
</feature>
<comment type="caution">
    <text evidence="3">The sequence shown here is derived from an EMBL/GenBank/DDBJ whole genome shotgun (WGS) entry which is preliminary data.</text>
</comment>
<dbReference type="Proteomes" id="UP000735302">
    <property type="component" value="Unassembled WGS sequence"/>
</dbReference>
<feature type="compositionally biased region" description="Basic and acidic residues" evidence="2">
    <location>
        <begin position="146"/>
        <end position="157"/>
    </location>
</feature>
<feature type="coiled-coil region" evidence="1">
    <location>
        <begin position="953"/>
        <end position="980"/>
    </location>
</feature>
<keyword evidence="4" id="KW-1185">Reference proteome</keyword>
<feature type="compositionally biased region" description="Acidic residues" evidence="2">
    <location>
        <begin position="28"/>
        <end position="42"/>
    </location>
</feature>
<reference evidence="3 4" key="1">
    <citation type="journal article" date="2021" name="Elife">
        <title>Chloroplast acquisition without the gene transfer in kleptoplastic sea slugs, Plakobranchus ocellatus.</title>
        <authorList>
            <person name="Maeda T."/>
            <person name="Takahashi S."/>
            <person name="Yoshida T."/>
            <person name="Shimamura S."/>
            <person name="Takaki Y."/>
            <person name="Nagai Y."/>
            <person name="Toyoda A."/>
            <person name="Suzuki Y."/>
            <person name="Arimoto A."/>
            <person name="Ishii H."/>
            <person name="Satoh N."/>
            <person name="Nishiyama T."/>
            <person name="Hasebe M."/>
            <person name="Maruyama T."/>
            <person name="Minagawa J."/>
            <person name="Obokata J."/>
            <person name="Shigenobu S."/>
        </authorList>
    </citation>
    <scope>NUCLEOTIDE SEQUENCE [LARGE SCALE GENOMIC DNA]</scope>
</reference>
<feature type="compositionally biased region" description="Polar residues" evidence="2">
    <location>
        <begin position="120"/>
        <end position="129"/>
    </location>
</feature>
<feature type="region of interest" description="Disordered" evidence="2">
    <location>
        <begin position="1108"/>
        <end position="1171"/>
    </location>
</feature>
<feature type="region of interest" description="Disordered" evidence="2">
    <location>
        <begin position="984"/>
        <end position="1095"/>
    </location>
</feature>
<name>A0AAV4A3J6_9GAST</name>
<feature type="compositionally biased region" description="Polar residues" evidence="2">
    <location>
        <begin position="1051"/>
        <end position="1060"/>
    </location>
</feature>
<feature type="compositionally biased region" description="Basic and acidic residues" evidence="2">
    <location>
        <begin position="62"/>
        <end position="81"/>
    </location>
</feature>
<feature type="region of interest" description="Disordered" evidence="2">
    <location>
        <begin position="1185"/>
        <end position="1226"/>
    </location>
</feature>